<evidence type="ECO:0000313" key="2">
    <source>
        <dbReference type="Proteomes" id="UP000593574"/>
    </source>
</evidence>
<evidence type="ECO:0000313" key="1">
    <source>
        <dbReference type="EMBL" id="MBA0715750.1"/>
    </source>
</evidence>
<keyword evidence="2" id="KW-1185">Reference proteome</keyword>
<reference evidence="1 2" key="1">
    <citation type="journal article" date="2019" name="Genome Biol. Evol.">
        <title>Insights into the evolution of the New World diploid cottons (Gossypium, subgenus Houzingenia) based on genome sequencing.</title>
        <authorList>
            <person name="Grover C.E."/>
            <person name="Arick M.A. 2nd"/>
            <person name="Thrash A."/>
            <person name="Conover J.L."/>
            <person name="Sanders W.S."/>
            <person name="Peterson D.G."/>
            <person name="Frelichowski J.E."/>
            <person name="Scheffler J.A."/>
            <person name="Scheffler B.E."/>
            <person name="Wendel J.F."/>
        </authorList>
    </citation>
    <scope>NUCLEOTIDE SEQUENCE [LARGE SCALE GENOMIC DNA]</scope>
    <source>
        <strain evidence="1">4</strain>
        <tissue evidence="1">Leaf</tissue>
    </source>
</reference>
<accession>A0A7J8ZVN5</accession>
<dbReference type="EMBL" id="JABEZV010000007">
    <property type="protein sequence ID" value="MBA0715750.1"/>
    <property type="molecule type" value="Genomic_DNA"/>
</dbReference>
<dbReference type="Proteomes" id="UP000593574">
    <property type="component" value="Unassembled WGS sequence"/>
</dbReference>
<protein>
    <submittedName>
        <fullName evidence="1">Uncharacterized protein</fullName>
    </submittedName>
</protein>
<organism evidence="1 2">
    <name type="scientific">Gossypium laxum</name>
    <dbReference type="NCBI Taxonomy" id="34288"/>
    <lineage>
        <taxon>Eukaryota</taxon>
        <taxon>Viridiplantae</taxon>
        <taxon>Streptophyta</taxon>
        <taxon>Embryophyta</taxon>
        <taxon>Tracheophyta</taxon>
        <taxon>Spermatophyta</taxon>
        <taxon>Magnoliopsida</taxon>
        <taxon>eudicotyledons</taxon>
        <taxon>Gunneridae</taxon>
        <taxon>Pentapetalae</taxon>
        <taxon>rosids</taxon>
        <taxon>malvids</taxon>
        <taxon>Malvales</taxon>
        <taxon>Malvaceae</taxon>
        <taxon>Malvoideae</taxon>
        <taxon>Gossypium</taxon>
    </lineage>
</organism>
<name>A0A7J8ZVN5_9ROSI</name>
<feature type="non-terminal residue" evidence="1">
    <location>
        <position position="49"/>
    </location>
</feature>
<comment type="caution">
    <text evidence="1">The sequence shown here is derived from an EMBL/GenBank/DDBJ whole genome shotgun (WGS) entry which is preliminary data.</text>
</comment>
<gene>
    <name evidence="1" type="ORF">Golax_014636</name>
</gene>
<sequence>MAIDWRDRDGGWVDFIRLRVKIDVSRPLRRVVHLVGREETETICTIKYE</sequence>
<dbReference type="AlphaFoldDB" id="A0A7J8ZVN5"/>
<proteinExistence type="predicted"/>